<organism evidence="2 3">
    <name type="scientific">Wolbachia pipientis</name>
    <dbReference type="NCBI Taxonomy" id="955"/>
    <lineage>
        <taxon>Bacteria</taxon>
        <taxon>Pseudomonadati</taxon>
        <taxon>Pseudomonadota</taxon>
        <taxon>Alphaproteobacteria</taxon>
        <taxon>Rickettsiales</taxon>
        <taxon>Anaplasmataceae</taxon>
        <taxon>Wolbachieae</taxon>
        <taxon>Wolbachia</taxon>
    </lineage>
</organism>
<feature type="repeat" description="ANK" evidence="1">
    <location>
        <begin position="17"/>
        <end position="49"/>
    </location>
</feature>
<evidence type="ECO:0000313" key="3">
    <source>
        <dbReference type="Proteomes" id="UP000175679"/>
    </source>
</evidence>
<sequence>MNLLIEKSANANARYDNGDIPLHVAVTLDRLKMIDALIKQGAREHFLKKQLRLYLYGIASSKPRS</sequence>
<dbReference type="Gene3D" id="1.25.40.20">
    <property type="entry name" value="Ankyrin repeat-containing domain"/>
    <property type="match status" value="1"/>
</dbReference>
<evidence type="ECO:0000256" key="1">
    <source>
        <dbReference type="PROSITE-ProRule" id="PRU00023"/>
    </source>
</evidence>
<protein>
    <submittedName>
        <fullName evidence="2">Uncharacterized protein</fullName>
    </submittedName>
</protein>
<accession>A0A1E7QKX9</accession>
<gene>
    <name evidence="2" type="ORF">BIY23_04560</name>
</gene>
<dbReference type="AlphaFoldDB" id="A0A1E7QKX9"/>
<dbReference type="InterPro" id="IPR036770">
    <property type="entry name" value="Ankyrin_rpt-contain_sf"/>
</dbReference>
<dbReference type="InterPro" id="IPR002110">
    <property type="entry name" value="Ankyrin_rpt"/>
</dbReference>
<dbReference type="PROSITE" id="PS50088">
    <property type="entry name" value="ANK_REPEAT"/>
    <property type="match status" value="1"/>
</dbReference>
<dbReference type="SUPFAM" id="SSF48403">
    <property type="entry name" value="Ankyrin repeat"/>
    <property type="match status" value="1"/>
</dbReference>
<comment type="caution">
    <text evidence="2">The sequence shown here is derived from an EMBL/GenBank/DDBJ whole genome shotgun (WGS) entry which is preliminary data.</text>
</comment>
<evidence type="ECO:0000313" key="2">
    <source>
        <dbReference type="EMBL" id="OEY86869.1"/>
    </source>
</evidence>
<name>A0A1E7QKX9_WOLPI</name>
<dbReference type="Proteomes" id="UP000175679">
    <property type="component" value="Unassembled WGS sequence"/>
</dbReference>
<proteinExistence type="predicted"/>
<dbReference type="PROSITE" id="PS50297">
    <property type="entry name" value="ANK_REP_REGION"/>
    <property type="match status" value="1"/>
</dbReference>
<keyword evidence="1" id="KW-0040">ANK repeat</keyword>
<reference evidence="2 3" key="1">
    <citation type="submission" date="2016-09" db="EMBL/GenBank/DDBJ databases">
        <title>Genomic evidence for plant-parasitic nematodes as the earliest Wolbachia hosts.</title>
        <authorList>
            <person name="Brown A.M."/>
            <person name="Wasala S.K."/>
            <person name="Howe D.K."/>
            <person name="Peetz A.B."/>
            <person name="Zasada I.A."/>
            <person name="Denver D.R."/>
        </authorList>
    </citation>
    <scope>NUCLEOTIDE SEQUENCE [LARGE SCALE GENOMIC DNA]</scope>
    <source>
        <strain evidence="3">wPpe</strain>
    </source>
</reference>
<keyword evidence="3" id="KW-1185">Reference proteome</keyword>
<dbReference type="Pfam" id="PF00023">
    <property type="entry name" value="Ank"/>
    <property type="match status" value="1"/>
</dbReference>
<dbReference type="EMBL" id="MJMG01000002">
    <property type="protein sequence ID" value="OEY86869.1"/>
    <property type="molecule type" value="Genomic_DNA"/>
</dbReference>